<evidence type="ECO:0000259" key="6">
    <source>
        <dbReference type="PROSITE" id="PS51471"/>
    </source>
</evidence>
<evidence type="ECO:0000256" key="4">
    <source>
        <dbReference type="RuleBase" id="RU003682"/>
    </source>
</evidence>
<dbReference type="Pfam" id="PF14226">
    <property type="entry name" value="DIOX_N"/>
    <property type="match status" value="1"/>
</dbReference>
<dbReference type="AlphaFoldDB" id="A0A8X7WK91"/>
<dbReference type="PANTHER" id="PTHR47990">
    <property type="entry name" value="2-OXOGLUTARATE (2OG) AND FE(II)-DEPENDENT OXYGENASE SUPERFAMILY PROTEIN-RELATED"/>
    <property type="match status" value="1"/>
</dbReference>
<evidence type="ECO:0000256" key="3">
    <source>
        <dbReference type="ARBA" id="ARBA00023004"/>
    </source>
</evidence>
<comment type="caution">
    <text evidence="7">The sequence shown here is derived from an EMBL/GenBank/DDBJ whole genome shotgun (WGS) entry which is preliminary data.</text>
</comment>
<sequence length="475" mass="52218">MSINWAFHHFSQHGRKKTNLDLVESRKTLKAKKKERMGADTPQLPVIYLSDQTLKPGSEKWAEVRSGVRKALEEYGAFEVSYDRVTEELKKSVLDAMIELFELPVEAKQRNVSPKPYMGYSTHNGLSESLGIQDPNVLEKVNEFTQLLRPDCEGNKSMSETIQKFSEKLVELDVTVKRMVIQSFGIENYFDEHLKSLKNYRMRLMKYVAPPDVDAKDADDGANTNLNANADADAGAGDIANGIANVHIDEDVNAKGDVGTGGGDANHNGDDANTGDSASVKSNVDVGTDVNVKASVGADVNVGTIADANANIGTLSSANVGVGDSVKANGGADDEEKKLGLPSHTDKNLLTVLYQYEIDGLEVLTKDEKWIRLKPAHNSFVVIAGDSLYALMNGRLSRPFHRVRVTERKKTRYSIALFSAPDGDYIIEPPKELVDEKHPRLFKPFTYADLMSFYHTEAGRRSRSTLDAYSAVSGA</sequence>
<evidence type="ECO:0000313" key="7">
    <source>
        <dbReference type="EMBL" id="KAG2330755.1"/>
    </source>
</evidence>
<keyword evidence="3 4" id="KW-0408">Iron</keyword>
<keyword evidence="8" id="KW-1185">Reference proteome</keyword>
<evidence type="ECO:0000256" key="5">
    <source>
        <dbReference type="SAM" id="MobiDB-lite"/>
    </source>
</evidence>
<dbReference type="SUPFAM" id="SSF51197">
    <property type="entry name" value="Clavaminate synthase-like"/>
    <property type="match status" value="1"/>
</dbReference>
<proteinExistence type="inferred from homology"/>
<feature type="domain" description="Fe2OG dioxygenase" evidence="6">
    <location>
        <begin position="322"/>
        <end position="421"/>
    </location>
</feature>
<comment type="similarity">
    <text evidence="1 4">Belongs to the iron/ascorbate-dependent oxidoreductase family.</text>
</comment>
<dbReference type="InterPro" id="IPR026992">
    <property type="entry name" value="DIOX_N"/>
</dbReference>
<keyword evidence="4" id="KW-0560">Oxidoreductase</keyword>
<keyword evidence="2 4" id="KW-0479">Metal-binding</keyword>
<dbReference type="InterPro" id="IPR044861">
    <property type="entry name" value="IPNS-like_FE2OG_OXY"/>
</dbReference>
<evidence type="ECO:0000256" key="1">
    <source>
        <dbReference type="ARBA" id="ARBA00008056"/>
    </source>
</evidence>
<gene>
    <name evidence="7" type="ORF">Bca52824_001935</name>
</gene>
<dbReference type="Gene3D" id="2.60.120.330">
    <property type="entry name" value="B-lactam Antibiotic, Isopenicillin N Synthase, Chain"/>
    <property type="match status" value="2"/>
</dbReference>
<dbReference type="InterPro" id="IPR027443">
    <property type="entry name" value="IPNS-like_sf"/>
</dbReference>
<evidence type="ECO:0000313" key="8">
    <source>
        <dbReference type="Proteomes" id="UP000886595"/>
    </source>
</evidence>
<evidence type="ECO:0000256" key="2">
    <source>
        <dbReference type="ARBA" id="ARBA00022723"/>
    </source>
</evidence>
<feature type="region of interest" description="Disordered" evidence="5">
    <location>
        <begin position="255"/>
        <end position="279"/>
    </location>
</feature>
<dbReference type="OrthoDB" id="288590at2759"/>
<dbReference type="Pfam" id="PF03171">
    <property type="entry name" value="2OG-FeII_Oxy"/>
    <property type="match status" value="1"/>
</dbReference>
<dbReference type="GO" id="GO:0016491">
    <property type="term" value="F:oxidoreductase activity"/>
    <property type="evidence" value="ECO:0007669"/>
    <property type="project" value="UniProtKB-KW"/>
</dbReference>
<dbReference type="InterPro" id="IPR005123">
    <property type="entry name" value="Oxoglu/Fe-dep_dioxygenase_dom"/>
</dbReference>
<dbReference type="SMR" id="A0A8X7WK91"/>
<accession>A0A8X7WK91</accession>
<protein>
    <recommendedName>
        <fullName evidence="6">Fe2OG dioxygenase domain-containing protein</fullName>
    </recommendedName>
</protein>
<dbReference type="EMBL" id="JAAMPC010000001">
    <property type="protein sequence ID" value="KAG2330755.1"/>
    <property type="molecule type" value="Genomic_DNA"/>
</dbReference>
<reference evidence="7 8" key="1">
    <citation type="submission" date="2020-02" db="EMBL/GenBank/DDBJ databases">
        <authorList>
            <person name="Ma Q."/>
            <person name="Huang Y."/>
            <person name="Song X."/>
            <person name="Pei D."/>
        </authorList>
    </citation>
    <scope>NUCLEOTIDE SEQUENCE [LARGE SCALE GENOMIC DNA]</scope>
    <source>
        <strain evidence="7">Sxm20200214</strain>
        <tissue evidence="7">Leaf</tissue>
    </source>
</reference>
<dbReference type="FunFam" id="2.60.120.330:FF:000062">
    <property type="entry name" value="2-oxoglutarate-dependent dioxygenase AOP3"/>
    <property type="match status" value="1"/>
</dbReference>
<dbReference type="GO" id="GO:0046872">
    <property type="term" value="F:metal ion binding"/>
    <property type="evidence" value="ECO:0007669"/>
    <property type="project" value="UniProtKB-KW"/>
</dbReference>
<dbReference type="PROSITE" id="PS51471">
    <property type="entry name" value="FE2OG_OXY"/>
    <property type="match status" value="1"/>
</dbReference>
<dbReference type="InterPro" id="IPR050231">
    <property type="entry name" value="Iron_ascorbate_oxido_reductase"/>
</dbReference>
<organism evidence="7 8">
    <name type="scientific">Brassica carinata</name>
    <name type="common">Ethiopian mustard</name>
    <name type="synonym">Abyssinian cabbage</name>
    <dbReference type="NCBI Taxonomy" id="52824"/>
    <lineage>
        <taxon>Eukaryota</taxon>
        <taxon>Viridiplantae</taxon>
        <taxon>Streptophyta</taxon>
        <taxon>Embryophyta</taxon>
        <taxon>Tracheophyta</taxon>
        <taxon>Spermatophyta</taxon>
        <taxon>Magnoliopsida</taxon>
        <taxon>eudicotyledons</taxon>
        <taxon>Gunneridae</taxon>
        <taxon>Pentapetalae</taxon>
        <taxon>rosids</taxon>
        <taxon>malvids</taxon>
        <taxon>Brassicales</taxon>
        <taxon>Brassicaceae</taxon>
        <taxon>Brassiceae</taxon>
        <taxon>Brassica</taxon>
    </lineage>
</organism>
<name>A0A8X7WK91_BRACI</name>
<dbReference type="Proteomes" id="UP000886595">
    <property type="component" value="Unassembled WGS sequence"/>
</dbReference>